<sequence>MKEKKPKKTNGNFPTNLYEALENRKQNANLRKLPSHFPKYDFSSNDYLGFAKAKNIAEKASEIVTDAQTNINSATSSRLIRGNYPLIEEAEQILATFYEAESALIFNSGYLANLGLLSCINTKNTLVFYDELAHASIRDGLQLSLGKAYKFKHNDVSDLAEKIQLQQKRNSEATIYIITEAIFSMDGDGPNLNKLLQLCKENNCYLIIDEAHSNPMYPLKNLLSEYNLNNVFARIVTFGKGFGVHGAAVLGSEQLKSYLVNFSRSFIYTTATSPHSIASILAAHQHFEEDKNQLSFLKENISQFRSVMHQLKLEKHFLESYTQIQSCLISGNDRVSKAAEFLQVKEFDVRAIKSPTVPEGKERLRFCIHSYNNPSEIEAVLKNLALYFSK</sequence>
<dbReference type="Gene3D" id="3.90.1150.10">
    <property type="entry name" value="Aspartate Aminotransferase, domain 1"/>
    <property type="match status" value="1"/>
</dbReference>
<dbReference type="InterPro" id="IPR004839">
    <property type="entry name" value="Aminotransferase_I/II_large"/>
</dbReference>
<keyword evidence="5 6" id="KW-0663">Pyridoxal phosphate</keyword>
<evidence type="ECO:0000256" key="2">
    <source>
        <dbReference type="ARBA" id="ARBA00005189"/>
    </source>
</evidence>
<dbReference type="InterPro" id="IPR015421">
    <property type="entry name" value="PyrdxlP-dep_Trfase_major"/>
</dbReference>
<accession>A0ABQ1SIH4</accession>
<dbReference type="InterPro" id="IPR001917">
    <property type="entry name" value="Aminotrans_II_pyridoxalP_BS"/>
</dbReference>
<comment type="similarity">
    <text evidence="3">Belongs to the class-II pyridoxal-phosphate-dependent aminotransferase family. BioF subfamily.</text>
</comment>
<reference evidence="9" key="1">
    <citation type="journal article" date="2019" name="Int. J. Syst. Evol. Microbiol.">
        <title>The Global Catalogue of Microorganisms (GCM) 10K type strain sequencing project: providing services to taxonomists for standard genome sequencing and annotation.</title>
        <authorList>
            <consortium name="The Broad Institute Genomics Platform"/>
            <consortium name="The Broad Institute Genome Sequencing Center for Infectious Disease"/>
            <person name="Wu L."/>
            <person name="Ma J."/>
        </authorList>
    </citation>
    <scope>NUCLEOTIDE SEQUENCE [LARGE SCALE GENOMIC DNA]</scope>
    <source>
        <strain evidence="9">CGMCC 1.12931</strain>
    </source>
</reference>
<dbReference type="Proteomes" id="UP000599179">
    <property type="component" value="Unassembled WGS sequence"/>
</dbReference>
<dbReference type="SUPFAM" id="SSF53383">
    <property type="entry name" value="PLP-dependent transferases"/>
    <property type="match status" value="1"/>
</dbReference>
<dbReference type="RefSeq" id="WP_188458826.1">
    <property type="nucleotide sequence ID" value="NZ_BMGM01000007.1"/>
</dbReference>
<evidence type="ECO:0000256" key="1">
    <source>
        <dbReference type="ARBA" id="ARBA00001933"/>
    </source>
</evidence>
<dbReference type="InterPro" id="IPR050087">
    <property type="entry name" value="AON_synthase_class-II"/>
</dbReference>
<dbReference type="PANTHER" id="PTHR13693:SF77">
    <property type="entry name" value="8-AMINO-7-OXONONANOATE SYNTHASE"/>
    <property type="match status" value="1"/>
</dbReference>
<dbReference type="InterPro" id="IPR015422">
    <property type="entry name" value="PyrdxlP-dep_Trfase_small"/>
</dbReference>
<protein>
    <submittedName>
        <fullName evidence="8">8-amino-7-oxononanoate synthase</fullName>
    </submittedName>
</protein>
<keyword evidence="4" id="KW-0808">Transferase</keyword>
<evidence type="ECO:0000256" key="4">
    <source>
        <dbReference type="ARBA" id="ARBA00022679"/>
    </source>
</evidence>
<keyword evidence="9" id="KW-1185">Reference proteome</keyword>
<evidence type="ECO:0000256" key="5">
    <source>
        <dbReference type="ARBA" id="ARBA00022898"/>
    </source>
</evidence>
<feature type="domain" description="Aminotransferase class I/classII large" evidence="7">
    <location>
        <begin position="40"/>
        <end position="382"/>
    </location>
</feature>
<name>A0ABQ1SIH4_9FLAO</name>
<comment type="caution">
    <text evidence="8">The sequence shown here is derived from an EMBL/GenBank/DDBJ whole genome shotgun (WGS) entry which is preliminary data.</text>
</comment>
<dbReference type="InterPro" id="IPR015424">
    <property type="entry name" value="PyrdxlP-dep_Trfase"/>
</dbReference>
<dbReference type="PROSITE" id="PS00599">
    <property type="entry name" value="AA_TRANSFER_CLASS_2"/>
    <property type="match status" value="1"/>
</dbReference>
<dbReference type="PANTHER" id="PTHR13693">
    <property type="entry name" value="CLASS II AMINOTRANSFERASE/8-AMINO-7-OXONONANOATE SYNTHASE"/>
    <property type="match status" value="1"/>
</dbReference>
<comment type="pathway">
    <text evidence="2">Lipid metabolism.</text>
</comment>
<evidence type="ECO:0000313" key="8">
    <source>
        <dbReference type="EMBL" id="GGE38565.1"/>
    </source>
</evidence>
<organism evidence="8 9">
    <name type="scientific">Psychroflexus planctonicus</name>
    <dbReference type="NCBI Taxonomy" id="1526575"/>
    <lineage>
        <taxon>Bacteria</taxon>
        <taxon>Pseudomonadati</taxon>
        <taxon>Bacteroidota</taxon>
        <taxon>Flavobacteriia</taxon>
        <taxon>Flavobacteriales</taxon>
        <taxon>Flavobacteriaceae</taxon>
        <taxon>Psychroflexus</taxon>
    </lineage>
</organism>
<evidence type="ECO:0000256" key="6">
    <source>
        <dbReference type="RuleBase" id="RU003693"/>
    </source>
</evidence>
<evidence type="ECO:0000256" key="3">
    <source>
        <dbReference type="ARBA" id="ARBA00010008"/>
    </source>
</evidence>
<evidence type="ECO:0000313" key="9">
    <source>
        <dbReference type="Proteomes" id="UP000599179"/>
    </source>
</evidence>
<dbReference type="EMBL" id="BMGM01000007">
    <property type="protein sequence ID" value="GGE38565.1"/>
    <property type="molecule type" value="Genomic_DNA"/>
</dbReference>
<gene>
    <name evidence="8" type="primary">bioF</name>
    <name evidence="8" type="ORF">GCM10010832_18530</name>
</gene>
<dbReference type="Gene3D" id="3.40.640.10">
    <property type="entry name" value="Type I PLP-dependent aspartate aminotransferase-like (Major domain)"/>
    <property type="match status" value="1"/>
</dbReference>
<dbReference type="Pfam" id="PF00155">
    <property type="entry name" value="Aminotran_1_2"/>
    <property type="match status" value="1"/>
</dbReference>
<evidence type="ECO:0000259" key="7">
    <source>
        <dbReference type="Pfam" id="PF00155"/>
    </source>
</evidence>
<proteinExistence type="inferred from homology"/>
<comment type="cofactor">
    <cofactor evidence="1 6">
        <name>pyridoxal 5'-phosphate</name>
        <dbReference type="ChEBI" id="CHEBI:597326"/>
    </cofactor>
</comment>